<dbReference type="FunFam" id="3.30.160.60:FF:001954">
    <property type="entry name" value="Zinc finger protein 787"/>
    <property type="match status" value="1"/>
</dbReference>
<evidence type="ECO:0000313" key="19">
    <source>
        <dbReference type="RefSeq" id="XP_013396565.1"/>
    </source>
</evidence>
<keyword evidence="12" id="KW-0804">Transcription</keyword>
<feature type="compositionally biased region" description="Basic residues" evidence="15">
    <location>
        <begin position="75"/>
        <end position="85"/>
    </location>
</feature>
<dbReference type="InterPro" id="IPR044417">
    <property type="entry name" value="PRDM7_9_PR-SET"/>
</dbReference>
<dbReference type="GO" id="GO:0032259">
    <property type="term" value="P:methylation"/>
    <property type="evidence" value="ECO:0007669"/>
    <property type="project" value="UniProtKB-KW"/>
</dbReference>
<evidence type="ECO:0000256" key="3">
    <source>
        <dbReference type="ARBA" id="ARBA00022603"/>
    </source>
</evidence>
<dbReference type="FunFam" id="3.30.160.60:FF:002343">
    <property type="entry name" value="Zinc finger protein 33A"/>
    <property type="match status" value="1"/>
</dbReference>
<accession>A0A1S3IE80</accession>
<keyword evidence="7" id="KW-0677">Repeat</keyword>
<dbReference type="AlphaFoldDB" id="A0A1S3IE80"/>
<dbReference type="GO" id="GO:0003677">
    <property type="term" value="F:DNA binding"/>
    <property type="evidence" value="ECO:0007669"/>
    <property type="project" value="UniProtKB-KW"/>
</dbReference>
<sequence length="608" mass="70347">MASKFEIPKLPNVEQMDFSKMDMTDPDKVNIEAYFTASELAKLSDYEKLRLRNIKRNYQVLKDLGLPIAKPQFMKPKKKPAQKKKVKDESSGSDEEWTPELDRRKSGRALKSVERFQPPPKPDRTVQRTKTKVNSMKDKEENLKAIKTKKKSVSLGTNSTSNIVHKGVHQPRYPKRKAGDKNYKDLEVPDDDAFLYCDECNMEYAGDCPVHGPLNIVEDVQVPADGSDPERARKTLPPYFNIYTSQIPDAGLGVWVIRTLKNRTRFGPYEGEISTDTAKAHESGYSWQVYKEGQPSHFVDAQDPSKANWMRYVNCARTEREQNLVAFQYHGQIYYKTIKPIPEGNELLVWYGDAYAMELGIDKTKPESNLDLLRKLNVEVYECDICGKLFADDEYLVKHRKRHPDMTGSKKYKCAFCNYSTNSVAGHQNHLLTHTGERPHKCEVCGKGFSLEHDLIKHKRIHTGEKPYKCTVCGKRFNQLSHLHTHQRIHDNSIVFTCTVCGKQCSQAGVLKRHMRIHTGEKPYKCQFCDKRFNRDFILKRHMRIHTGEKPYKCQFCDKRFNQLPSLKGHMSVHTGEKPYKCQFCDRGFNFNCDMHKHIRKVHPEDAC</sequence>
<dbReference type="GO" id="GO:0005634">
    <property type="term" value="C:nucleus"/>
    <property type="evidence" value="ECO:0007669"/>
    <property type="project" value="UniProtKB-SubCell"/>
</dbReference>
<evidence type="ECO:0000256" key="11">
    <source>
        <dbReference type="ARBA" id="ARBA00023125"/>
    </source>
</evidence>
<dbReference type="GO" id="GO:0008270">
    <property type="term" value="F:zinc ion binding"/>
    <property type="evidence" value="ECO:0007669"/>
    <property type="project" value="UniProtKB-KW"/>
</dbReference>
<dbReference type="KEGG" id="lak:106163511"/>
<dbReference type="GO" id="GO:0010468">
    <property type="term" value="P:regulation of gene expression"/>
    <property type="evidence" value="ECO:0007669"/>
    <property type="project" value="TreeGrafter"/>
</dbReference>
<dbReference type="PROSITE" id="PS50157">
    <property type="entry name" value="ZINC_FINGER_C2H2_2"/>
    <property type="match status" value="8"/>
</dbReference>
<evidence type="ECO:0000313" key="18">
    <source>
        <dbReference type="Proteomes" id="UP000085678"/>
    </source>
</evidence>
<keyword evidence="10" id="KW-0805">Transcription regulation</keyword>
<dbReference type="InterPro" id="IPR036236">
    <property type="entry name" value="Znf_C2H2_sf"/>
</dbReference>
<dbReference type="SUPFAM" id="SSF82199">
    <property type="entry name" value="SET domain"/>
    <property type="match status" value="1"/>
</dbReference>
<dbReference type="PANTHER" id="PTHR16515:SF49">
    <property type="entry name" value="GASTRULA ZINC FINGER PROTEIN XLCGF49.1-LIKE-RELATED"/>
    <property type="match status" value="1"/>
</dbReference>
<feature type="domain" description="C2H2-type" evidence="16">
    <location>
        <begin position="580"/>
        <end position="603"/>
    </location>
</feature>
<dbReference type="CDD" id="cd19193">
    <property type="entry name" value="PR-SET_PRDM7_9"/>
    <property type="match status" value="1"/>
</dbReference>
<comment type="similarity">
    <text evidence="2">Belongs to the krueppel C2H2-type zinc-finger protein family.</text>
</comment>
<keyword evidence="5" id="KW-0949">S-adenosyl-L-methionine</keyword>
<dbReference type="InterPro" id="IPR001214">
    <property type="entry name" value="SET_dom"/>
</dbReference>
<dbReference type="SUPFAM" id="SSF57667">
    <property type="entry name" value="beta-beta-alpha zinc fingers"/>
    <property type="match status" value="4"/>
</dbReference>
<dbReference type="Gene3D" id="2.170.270.10">
    <property type="entry name" value="SET domain"/>
    <property type="match status" value="1"/>
</dbReference>
<dbReference type="InterPro" id="IPR013087">
    <property type="entry name" value="Znf_C2H2_type"/>
</dbReference>
<feature type="domain" description="C2H2-type" evidence="16">
    <location>
        <begin position="412"/>
        <end position="439"/>
    </location>
</feature>
<evidence type="ECO:0000256" key="14">
    <source>
        <dbReference type="PROSITE-ProRule" id="PRU00042"/>
    </source>
</evidence>
<keyword evidence="3" id="KW-0489">Methyltransferase</keyword>
<protein>
    <submittedName>
        <fullName evidence="19">Histone-lysine N-methyltransferase PRDM9-like</fullName>
    </submittedName>
</protein>
<reference evidence="19" key="1">
    <citation type="submission" date="2025-08" db="UniProtKB">
        <authorList>
            <consortium name="RefSeq"/>
        </authorList>
    </citation>
    <scope>IDENTIFICATION</scope>
    <source>
        <tissue evidence="19">Gonads</tissue>
    </source>
</reference>
<keyword evidence="6" id="KW-0479">Metal-binding</keyword>
<organism evidence="18 19">
    <name type="scientific">Lingula anatina</name>
    <name type="common">Brachiopod</name>
    <name type="synonym">Lingula unguis</name>
    <dbReference type="NCBI Taxonomy" id="7574"/>
    <lineage>
        <taxon>Eukaryota</taxon>
        <taxon>Metazoa</taxon>
        <taxon>Spiralia</taxon>
        <taxon>Lophotrochozoa</taxon>
        <taxon>Brachiopoda</taxon>
        <taxon>Linguliformea</taxon>
        <taxon>Lingulata</taxon>
        <taxon>Lingulida</taxon>
        <taxon>Linguloidea</taxon>
        <taxon>Lingulidae</taxon>
        <taxon>Lingula</taxon>
    </lineage>
</organism>
<feature type="domain" description="C2H2-type" evidence="16">
    <location>
        <begin position="524"/>
        <end position="551"/>
    </location>
</feature>
<keyword evidence="4" id="KW-0808">Transferase</keyword>
<evidence type="ECO:0000256" key="1">
    <source>
        <dbReference type="ARBA" id="ARBA00004123"/>
    </source>
</evidence>
<dbReference type="Pfam" id="PF21549">
    <property type="entry name" value="PRDM2_PR"/>
    <property type="match status" value="1"/>
</dbReference>
<evidence type="ECO:0000256" key="8">
    <source>
        <dbReference type="ARBA" id="ARBA00022771"/>
    </source>
</evidence>
<keyword evidence="13" id="KW-0539">Nucleus</keyword>
<evidence type="ECO:0000256" key="12">
    <source>
        <dbReference type="ARBA" id="ARBA00023163"/>
    </source>
</evidence>
<dbReference type="STRING" id="7574.A0A1S3IE80"/>
<dbReference type="SMART" id="SM00355">
    <property type="entry name" value="ZnF_C2H2"/>
    <property type="match status" value="8"/>
</dbReference>
<dbReference type="PROSITE" id="PS50280">
    <property type="entry name" value="SET"/>
    <property type="match status" value="1"/>
</dbReference>
<dbReference type="PANTHER" id="PTHR16515">
    <property type="entry name" value="PR DOMAIN ZINC FINGER PROTEIN"/>
    <property type="match status" value="1"/>
</dbReference>
<evidence type="ECO:0000256" key="10">
    <source>
        <dbReference type="ARBA" id="ARBA00023015"/>
    </source>
</evidence>
<dbReference type="GeneID" id="106163511"/>
<evidence type="ECO:0000256" key="7">
    <source>
        <dbReference type="ARBA" id="ARBA00022737"/>
    </source>
</evidence>
<dbReference type="RefSeq" id="XP_013396565.1">
    <property type="nucleotide sequence ID" value="XM_013541111.1"/>
</dbReference>
<feature type="domain" description="SET" evidence="17">
    <location>
        <begin position="240"/>
        <end position="352"/>
    </location>
</feature>
<evidence type="ECO:0000259" key="16">
    <source>
        <dbReference type="PROSITE" id="PS50157"/>
    </source>
</evidence>
<keyword evidence="9" id="KW-0862">Zinc</keyword>
<feature type="domain" description="C2H2-type" evidence="16">
    <location>
        <begin position="381"/>
        <end position="403"/>
    </location>
</feature>
<feature type="domain" description="C2H2-type" evidence="16">
    <location>
        <begin position="552"/>
        <end position="579"/>
    </location>
</feature>
<name>A0A1S3IE80_LINAN</name>
<feature type="domain" description="C2H2-type" evidence="16">
    <location>
        <begin position="468"/>
        <end position="490"/>
    </location>
</feature>
<dbReference type="Gene3D" id="3.30.160.60">
    <property type="entry name" value="Classic Zinc Finger"/>
    <property type="match status" value="8"/>
</dbReference>
<dbReference type="Pfam" id="PF00096">
    <property type="entry name" value="zf-C2H2"/>
    <property type="match status" value="3"/>
</dbReference>
<evidence type="ECO:0000256" key="4">
    <source>
        <dbReference type="ARBA" id="ARBA00022679"/>
    </source>
</evidence>
<evidence type="ECO:0000256" key="13">
    <source>
        <dbReference type="ARBA" id="ARBA00023242"/>
    </source>
</evidence>
<evidence type="ECO:0000256" key="2">
    <source>
        <dbReference type="ARBA" id="ARBA00006991"/>
    </source>
</evidence>
<dbReference type="PROSITE" id="PS00028">
    <property type="entry name" value="ZINC_FINGER_C2H2_1"/>
    <property type="match status" value="7"/>
</dbReference>
<dbReference type="FunFam" id="3.30.160.60:FF:001498">
    <property type="entry name" value="Zinc finger protein 404"/>
    <property type="match status" value="1"/>
</dbReference>
<evidence type="ECO:0000256" key="6">
    <source>
        <dbReference type="ARBA" id="ARBA00022723"/>
    </source>
</evidence>
<dbReference type="GO" id="GO:0042054">
    <property type="term" value="F:histone methyltransferase activity"/>
    <property type="evidence" value="ECO:0007669"/>
    <property type="project" value="InterPro"/>
</dbReference>
<evidence type="ECO:0000259" key="17">
    <source>
        <dbReference type="PROSITE" id="PS50280"/>
    </source>
</evidence>
<keyword evidence="8 14" id="KW-0863">Zinc-finger</keyword>
<evidence type="ECO:0000256" key="9">
    <source>
        <dbReference type="ARBA" id="ARBA00022833"/>
    </source>
</evidence>
<gene>
    <name evidence="19" type="primary">LOC106163511</name>
</gene>
<keyword evidence="18" id="KW-1185">Reference proteome</keyword>
<feature type="region of interest" description="Disordered" evidence="15">
    <location>
        <begin position="69"/>
        <end position="132"/>
    </location>
</feature>
<dbReference type="OrthoDB" id="9439254at2759"/>
<dbReference type="InterPro" id="IPR050331">
    <property type="entry name" value="Zinc_finger"/>
</dbReference>
<comment type="subcellular location">
    <subcellularLocation>
        <location evidence="1">Nucleus</location>
    </subcellularLocation>
</comment>
<dbReference type="Pfam" id="PF13465">
    <property type="entry name" value="zf-H2C2_2"/>
    <property type="match status" value="2"/>
</dbReference>
<proteinExistence type="inferred from homology"/>
<feature type="domain" description="C2H2-type" evidence="16">
    <location>
        <begin position="440"/>
        <end position="467"/>
    </location>
</feature>
<feature type="domain" description="C2H2-type" evidence="16">
    <location>
        <begin position="496"/>
        <end position="523"/>
    </location>
</feature>
<dbReference type="InParanoid" id="A0A1S3IE80"/>
<evidence type="ECO:0000256" key="5">
    <source>
        <dbReference type="ARBA" id="ARBA00022691"/>
    </source>
</evidence>
<dbReference type="FunFam" id="3.30.160.60:FF:001485">
    <property type="entry name" value="Krueppel-related zinc finger protein"/>
    <property type="match status" value="2"/>
</dbReference>
<dbReference type="Proteomes" id="UP000085678">
    <property type="component" value="Unplaced"/>
</dbReference>
<dbReference type="InterPro" id="IPR046341">
    <property type="entry name" value="SET_dom_sf"/>
</dbReference>
<keyword evidence="11" id="KW-0238">DNA-binding</keyword>
<evidence type="ECO:0000256" key="15">
    <source>
        <dbReference type="SAM" id="MobiDB-lite"/>
    </source>
</evidence>
<dbReference type="SMART" id="SM00317">
    <property type="entry name" value="SET"/>
    <property type="match status" value="1"/>
</dbReference>